<feature type="transmembrane region" description="Helical" evidence="1">
    <location>
        <begin position="234"/>
        <end position="252"/>
    </location>
</feature>
<keyword evidence="1" id="KW-0472">Membrane</keyword>
<dbReference type="EMBL" id="CP016379">
    <property type="protein sequence ID" value="AZR73747.1"/>
    <property type="molecule type" value="Genomic_DNA"/>
</dbReference>
<name>A0A3S9SZP2_9FIRM</name>
<evidence type="ECO:0000256" key="1">
    <source>
        <dbReference type="SAM" id="Phobius"/>
    </source>
</evidence>
<evidence type="ECO:0000313" key="3">
    <source>
        <dbReference type="Proteomes" id="UP000267250"/>
    </source>
</evidence>
<dbReference type="KEGG" id="aft:BBF96_10335"/>
<gene>
    <name evidence="2" type="ORF">BBF96_10335</name>
</gene>
<reference evidence="2 3" key="1">
    <citation type="submission" date="2016-07" db="EMBL/GenBank/DDBJ databases">
        <title>Genome and transcriptome analysis of iron-reducing fermentative bacteria Anoxybacter fermentans.</title>
        <authorList>
            <person name="Zeng X."/>
            <person name="Shao Z."/>
        </authorList>
    </citation>
    <scope>NUCLEOTIDE SEQUENCE [LARGE SCALE GENOMIC DNA]</scope>
    <source>
        <strain evidence="2 3">DY22613</strain>
    </source>
</reference>
<dbReference type="InterPro" id="IPR010390">
    <property type="entry name" value="ABC-2_transporter-like"/>
</dbReference>
<sequence>MRKYIALFLIKIRNLLQYRLNFFLTLLSGILPLFALFFLWKEIYSKHSIINGMSFNQIFTYYILAYLLSTLLHSEISWVVSEEIRDGKINSHVLKPIKYMWLHLSFHLSDKVVLITLILIIFSMMFIFLPGLLLPVFSILNLLIFLISLFLASIMGFYFSFLLGLIAFWWEHTEGLFYFQALVLQLFSGSIIPLDWYPGQLKYLLQFTPFSYMVYFPIKIYLGQVTTVNLAQHFVVLLMWILIFHLICKLIWKKGIRIYRAIGG</sequence>
<feature type="transmembrane region" description="Helical" evidence="1">
    <location>
        <begin position="112"/>
        <end position="135"/>
    </location>
</feature>
<protein>
    <recommendedName>
        <fullName evidence="4">ABC transporter permease</fullName>
    </recommendedName>
</protein>
<dbReference type="OrthoDB" id="8582979at2"/>
<dbReference type="Proteomes" id="UP000267250">
    <property type="component" value="Chromosome"/>
</dbReference>
<feature type="transmembrane region" description="Helical" evidence="1">
    <location>
        <begin position="142"/>
        <end position="170"/>
    </location>
</feature>
<proteinExistence type="predicted"/>
<keyword evidence="3" id="KW-1185">Reference proteome</keyword>
<dbReference type="PANTHER" id="PTHR36832:SF1">
    <property type="entry name" value="SLR1174 PROTEIN"/>
    <property type="match status" value="1"/>
</dbReference>
<feature type="transmembrane region" description="Helical" evidence="1">
    <location>
        <begin position="61"/>
        <end position="80"/>
    </location>
</feature>
<keyword evidence="1" id="KW-0812">Transmembrane</keyword>
<organism evidence="2 3">
    <name type="scientific">Anoxybacter fermentans</name>
    <dbReference type="NCBI Taxonomy" id="1323375"/>
    <lineage>
        <taxon>Bacteria</taxon>
        <taxon>Bacillati</taxon>
        <taxon>Bacillota</taxon>
        <taxon>Clostridia</taxon>
        <taxon>Halanaerobiales</taxon>
        <taxon>Anoxybacter</taxon>
    </lineage>
</organism>
<feature type="transmembrane region" description="Helical" evidence="1">
    <location>
        <begin position="20"/>
        <end position="40"/>
    </location>
</feature>
<evidence type="ECO:0008006" key="4">
    <source>
        <dbReference type="Google" id="ProtNLM"/>
    </source>
</evidence>
<evidence type="ECO:0000313" key="2">
    <source>
        <dbReference type="EMBL" id="AZR73747.1"/>
    </source>
</evidence>
<keyword evidence="1" id="KW-1133">Transmembrane helix</keyword>
<accession>A0A3S9SZP2</accession>
<dbReference type="RefSeq" id="WP_127017094.1">
    <property type="nucleotide sequence ID" value="NZ_CP016379.1"/>
</dbReference>
<dbReference type="AlphaFoldDB" id="A0A3S9SZP2"/>
<feature type="transmembrane region" description="Helical" evidence="1">
    <location>
        <begin position="176"/>
        <end position="196"/>
    </location>
</feature>
<dbReference type="PANTHER" id="PTHR36832">
    <property type="entry name" value="SLR1174 PROTEIN-RELATED"/>
    <property type="match status" value="1"/>
</dbReference>
<dbReference type="Pfam" id="PF06182">
    <property type="entry name" value="ABC2_membrane_6"/>
    <property type="match status" value="1"/>
</dbReference>